<dbReference type="CDD" id="cd00063">
    <property type="entry name" value="FN3"/>
    <property type="match status" value="2"/>
</dbReference>
<dbReference type="InterPro" id="IPR036116">
    <property type="entry name" value="FN3_sf"/>
</dbReference>
<dbReference type="FunFam" id="2.120.10.80:FF:000015">
    <property type="entry name" value="host cell factor 1 isoform X1"/>
    <property type="match status" value="1"/>
</dbReference>
<name>A0A182RXF4_ANOFN</name>
<feature type="domain" description="Fibronectin type-III" evidence="10">
    <location>
        <begin position="1650"/>
        <end position="1744"/>
    </location>
</feature>
<keyword evidence="6" id="KW-0539">Nucleus</keyword>
<feature type="region of interest" description="Disordered" evidence="9">
    <location>
        <begin position="1639"/>
        <end position="1661"/>
    </location>
</feature>
<evidence type="ECO:0000256" key="5">
    <source>
        <dbReference type="ARBA" id="ARBA00022813"/>
    </source>
</evidence>
<dbReference type="InterPro" id="IPR003961">
    <property type="entry name" value="FN3_dom"/>
</dbReference>
<dbReference type="VEuPathDB" id="VectorBase:AFUN2_001721"/>
<feature type="region of interest" description="Disordered" evidence="9">
    <location>
        <begin position="1199"/>
        <end position="1236"/>
    </location>
</feature>
<dbReference type="InterPro" id="IPR043536">
    <property type="entry name" value="HCF1/2"/>
</dbReference>
<dbReference type="InterPro" id="IPR013783">
    <property type="entry name" value="Ig-like_fold"/>
</dbReference>
<dbReference type="STRING" id="62324.A0A182RXF4"/>
<evidence type="ECO:0000259" key="10">
    <source>
        <dbReference type="PROSITE" id="PS50853"/>
    </source>
</evidence>
<evidence type="ECO:0000256" key="1">
    <source>
        <dbReference type="ARBA" id="ARBA00004123"/>
    </source>
</evidence>
<accession>A0A182RXF4</accession>
<keyword evidence="7" id="KW-0131">Cell cycle</keyword>
<evidence type="ECO:0000256" key="4">
    <source>
        <dbReference type="ARBA" id="ARBA00022737"/>
    </source>
</evidence>
<evidence type="ECO:0000256" key="7">
    <source>
        <dbReference type="ARBA" id="ARBA00023306"/>
    </source>
</evidence>
<keyword evidence="2" id="KW-0880">Kelch repeat</keyword>
<dbReference type="VEuPathDB" id="VectorBase:AFUN010972"/>
<evidence type="ECO:0000256" key="6">
    <source>
        <dbReference type="ARBA" id="ARBA00023242"/>
    </source>
</evidence>
<proteinExistence type="predicted"/>
<dbReference type="PANTHER" id="PTHR46003">
    <property type="entry name" value="HOST CELL FACTOR"/>
    <property type="match status" value="1"/>
</dbReference>
<evidence type="ECO:0000256" key="2">
    <source>
        <dbReference type="ARBA" id="ARBA00022441"/>
    </source>
</evidence>
<dbReference type="SUPFAM" id="SSF117281">
    <property type="entry name" value="Kelch motif"/>
    <property type="match status" value="1"/>
</dbReference>
<dbReference type="GO" id="GO:0006338">
    <property type="term" value="P:chromatin remodeling"/>
    <property type="evidence" value="ECO:0007669"/>
    <property type="project" value="TreeGrafter"/>
</dbReference>
<feature type="compositionally biased region" description="Acidic residues" evidence="9">
    <location>
        <begin position="1287"/>
        <end position="1307"/>
    </location>
</feature>
<dbReference type="Gene3D" id="2.60.40.10">
    <property type="entry name" value="Immunoglobulins"/>
    <property type="match status" value="2"/>
</dbReference>
<dbReference type="Pfam" id="PF13854">
    <property type="entry name" value="Kelch_HCF"/>
    <property type="match status" value="1"/>
</dbReference>
<dbReference type="PANTHER" id="PTHR46003:SF1">
    <property type="entry name" value="HOST CELL FACTOR"/>
    <property type="match status" value="1"/>
</dbReference>
<dbReference type="InterPro" id="IPR015915">
    <property type="entry name" value="Kelch-typ_b-propeller"/>
</dbReference>
<dbReference type="EnsemblMetazoa" id="AFUN010972-RA">
    <property type="protein sequence ID" value="AFUN010972-PA"/>
    <property type="gene ID" value="AFUN010972"/>
</dbReference>
<dbReference type="GO" id="GO:0003713">
    <property type="term" value="F:transcription coactivator activity"/>
    <property type="evidence" value="ECO:0007669"/>
    <property type="project" value="TreeGrafter"/>
</dbReference>
<feature type="region of interest" description="Disordered" evidence="9">
    <location>
        <begin position="1250"/>
        <end position="1275"/>
    </location>
</feature>
<evidence type="ECO:0000256" key="9">
    <source>
        <dbReference type="SAM" id="MobiDB-lite"/>
    </source>
</evidence>
<feature type="coiled-coil region" evidence="8">
    <location>
        <begin position="1057"/>
        <end position="1087"/>
    </location>
</feature>
<keyword evidence="8" id="KW-0175">Coiled coil</keyword>
<evidence type="ECO:0000256" key="8">
    <source>
        <dbReference type="SAM" id="Coils"/>
    </source>
</evidence>
<feature type="compositionally biased region" description="Low complexity" evidence="9">
    <location>
        <begin position="1389"/>
        <end position="1400"/>
    </location>
</feature>
<keyword evidence="5" id="KW-0068">Autocatalytic cleavage</keyword>
<dbReference type="SUPFAM" id="SSF49265">
    <property type="entry name" value="Fibronectin type III"/>
    <property type="match status" value="1"/>
</dbReference>
<dbReference type="FunFam" id="2.120.10.80:FF:000008">
    <property type="entry name" value="host cell factor 1 isoform X1"/>
    <property type="match status" value="1"/>
</dbReference>
<reference evidence="11" key="1">
    <citation type="submission" date="2020-05" db="UniProtKB">
        <authorList>
            <consortium name="EnsemblMetazoa"/>
        </authorList>
    </citation>
    <scope>IDENTIFICATION</scope>
    <source>
        <strain evidence="11">FUMOZ</strain>
    </source>
</reference>
<evidence type="ECO:0000313" key="11">
    <source>
        <dbReference type="EnsemblMetazoa" id="AFUN010972-PA"/>
    </source>
</evidence>
<sequence>MTANSETTGSELVPALPAKHNAILRWKRVTNPSGPQPRPRHGHRSVNIKELMVVFGGGNEGIVDELHVYNTATNQWYVPATKGDVPPGCAAYGFVVDGTRILVFGGMVEYGKYSNELYELQATKWEWKKLRPKPPESGPPPCRRLGHSFTLVGDKIYLFGGLANESDDPKNNIPKYLNDLYILEIKNNQLQWEIPTTFGESPPPRESHTAVSWYDKKQKKFWLVIYGGMSGCRLGDLWLLDTDTMSWTRPRTSGPLPLPRSLHSSTLIGNRMYVFGGWVPLVLDDVKVEKHEKEWKCTNTLACLNLETMTWEELDLDTDEENMPRARAGHCAVGIHTRLYIWSGRDGYRKAWNNQVRVCCKDLWYLEVERPGAASRVQLVRASTHSLEVCWQAVPSASYYILEVQKIPQAPPPSPAPIGLNTAPAVVASPGGATIGSPASSTGSMSPAHMITGSIGSTTGEPMLQQPIIKQLPGRVSGTPIAVSAASIQSPTLQNPVVAQTALTASPIHSAGGLQSPTNSNIGIVTSPALTVPSPVQRIVTKVQPAKPMQTTQKVLTAGSQILQQQPTQIVASPQQGQSAAQTIQTAILQTTQAQLQHQPQTIRVVATGGTAISNAQQLTTGTGTPIRVLSSTGQQLRIGTASTGTMQQAGQTAVLRTAGTGIVSGAQLQTVQQRLVSAGAGGTSTTATIGGKQIIIQKPVTIVSGTGGAGTTGATSINSATTNQGQILTLVKTSQGMTMQTVPKMSVVQKTAGTGTLHQPQQQIITSNLLAGTGGTVVQQATVAGTAAGQKTTVIGGNVVKLMSTGSGTIGGKQILMKNSNIVQVGKMGTNSTGKPTLVLTNKAGQAIRGNQQVIVVTTPQGIRTVSGTVTSSANNFVTLSSSQVLNTITSTRTTNIGGATVLQATSVPAVSGTASTLNAAVGAGAGNIVAASVASGGTTTTIGGQAIKLRTVQGGKPITFTMPVGSLQTGGQKITGTQIINMPQKLVSGKSVTVQLTPSVGGQKTVTIVPSGASGTTATSGTVTGQVGGQKILMLPSKTTTRIVTQQQYQQIQLQQQQQLQAAQLQQQQLAAQQQQQQQQQQEHQVSTDAAFAALAAEAGMMETDAEGMEQMDGCFDLETLVVEEDAPYFEAESEIPVPVEEVVDMRETVQPLGLPMFTLEQLDGCDDTVPTTAATNHPIRYIKPGLYGGAMQLGLMNNSGSGGDDSDSQIENQVSDNAEEQQQQQQQQEADEIDQSGELAHDNVILEGMDDTGGRDSQDEGQLEDESGAGTVTGSMMVSADEEDGNFVGEDSQDHEEMSAENDENVQAGESMDKDNANTSIDEDMEEEENHGLDSLMEGDTTGQSQQEMSFVGEQEEMHISEQHTASSADLTGGDGISTEESSSAPVPTHVPKTTVVSAPTASETEAANILTTIKSGEILSLHNAELLAGGSTGTGSENMIQLDTGTATLLQSCNENGQMITFKTEADESSGVSTPAVTEGTTVTLSDGTTFVTRLQTPSEQSSIGGLVSQTHTSPGNMNLAGTVVKTEDGTNNTSSTTGHLDALAEAAASATSVLPTELMGDILSSPTSNVSQPAQQGTSIKFLDPTSKQFTVVMQAGGDTSTGATVSTGAGAMVNNGSNNTTLSGKQVIGKAIVRSNSAGKTKDEKEEKSAKPKDESEIWHTVGILKTVNHTVSNYIDANEWDSSIDGEMLSADNIPDLSELKRINLEPGCAYRFRVAAINSCGRGEWSDATPFKTCLPGFPGAPSAIKISKSPEGAHLSWEPPPSTTGDILEYSVYLAIKSQNPAKDKPSSAAAQLAFVRVYCGSNNQCTVANQSLQTAHVDFTSKPAIIFRIAARNDKGYGPATQVRWLQDPQLSKSTAMGGTAGATNQTGIVGKRLGDKSATIVANKRVKIGTPVTGTNSSMMVSPQHHH</sequence>
<keyword evidence="4" id="KW-0677">Repeat</keyword>
<feature type="compositionally biased region" description="Basic and acidic residues" evidence="9">
    <location>
        <begin position="1646"/>
        <end position="1661"/>
    </location>
</feature>
<dbReference type="InterPro" id="IPR059124">
    <property type="entry name" value="Kelch_HCF"/>
</dbReference>
<dbReference type="GO" id="GO:0035097">
    <property type="term" value="C:histone methyltransferase complex"/>
    <property type="evidence" value="ECO:0007669"/>
    <property type="project" value="TreeGrafter"/>
</dbReference>
<comment type="subcellular location">
    <subcellularLocation>
        <location evidence="1">Nucleus</location>
    </subcellularLocation>
</comment>
<keyword evidence="3" id="KW-0597">Phosphoprotein</keyword>
<organism evidence="11">
    <name type="scientific">Anopheles funestus</name>
    <name type="common">African malaria mosquito</name>
    <dbReference type="NCBI Taxonomy" id="62324"/>
    <lineage>
        <taxon>Eukaryota</taxon>
        <taxon>Metazoa</taxon>
        <taxon>Ecdysozoa</taxon>
        <taxon>Arthropoda</taxon>
        <taxon>Hexapoda</taxon>
        <taxon>Insecta</taxon>
        <taxon>Pterygota</taxon>
        <taxon>Neoptera</taxon>
        <taxon>Endopterygota</taxon>
        <taxon>Diptera</taxon>
        <taxon>Nematocera</taxon>
        <taxon>Culicoidea</taxon>
        <taxon>Culicidae</taxon>
        <taxon>Anophelinae</taxon>
        <taxon>Anopheles</taxon>
    </lineage>
</organism>
<dbReference type="Gene3D" id="6.10.250.2590">
    <property type="match status" value="1"/>
</dbReference>
<dbReference type="SMART" id="SM00060">
    <property type="entry name" value="FN3"/>
    <property type="match status" value="2"/>
</dbReference>
<feature type="region of interest" description="Disordered" evidence="9">
    <location>
        <begin position="1287"/>
        <end position="1403"/>
    </location>
</feature>
<dbReference type="PROSITE" id="PS50853">
    <property type="entry name" value="FN3"/>
    <property type="match status" value="1"/>
</dbReference>
<feature type="region of interest" description="Disordered" evidence="9">
    <location>
        <begin position="1501"/>
        <end position="1521"/>
    </location>
</feature>
<protein>
    <recommendedName>
        <fullName evidence="10">Fibronectin type-III domain-containing protein</fullName>
    </recommendedName>
</protein>
<dbReference type="Gene3D" id="2.120.10.80">
    <property type="entry name" value="Kelch-type beta propeller"/>
    <property type="match status" value="2"/>
</dbReference>
<evidence type="ECO:0000256" key="3">
    <source>
        <dbReference type="ARBA" id="ARBA00022553"/>
    </source>
</evidence>